<dbReference type="SUPFAM" id="SSF51621">
    <property type="entry name" value="Phosphoenolpyruvate/pyruvate domain"/>
    <property type="match status" value="1"/>
</dbReference>
<feature type="active site" evidence="9 10">
    <location>
        <position position="160"/>
    </location>
</feature>
<comment type="caution">
    <text evidence="11">The sequence shown here is derived from an EMBL/GenBank/DDBJ whole genome shotgun (WGS) entry which is preliminary data.</text>
</comment>
<evidence type="ECO:0000256" key="9">
    <source>
        <dbReference type="HAMAP-Rule" id="MF_00595"/>
    </source>
</evidence>
<reference evidence="12" key="1">
    <citation type="journal article" date="2019" name="Int. J. Syst. Evol. Microbiol.">
        <title>The Global Catalogue of Microorganisms (GCM) 10K type strain sequencing project: providing services to taxonomists for standard genome sequencing and annotation.</title>
        <authorList>
            <consortium name="The Broad Institute Genomics Platform"/>
            <consortium name="The Broad Institute Genome Sequencing Center for Infectious Disease"/>
            <person name="Wu L."/>
            <person name="Ma J."/>
        </authorList>
    </citation>
    <scope>NUCLEOTIDE SEQUENCE [LARGE SCALE GENOMIC DNA]</scope>
    <source>
        <strain evidence="12">JCM 19015</strain>
    </source>
</reference>
<feature type="active site" evidence="9">
    <location>
        <position position="554"/>
    </location>
</feature>
<proteinExistence type="inferred from homology"/>
<protein>
    <recommendedName>
        <fullName evidence="4 9">Phosphoenolpyruvate carboxylase</fullName>
        <shortName evidence="9">PEPC</shortName>
        <shortName evidence="9">PEPCase</shortName>
        <ecNumber evidence="3 9">4.1.1.31</ecNumber>
    </recommendedName>
</protein>
<keyword evidence="6 9" id="KW-0456">Lyase</keyword>
<evidence type="ECO:0000256" key="10">
    <source>
        <dbReference type="PROSITE-ProRule" id="PRU10111"/>
    </source>
</evidence>
<dbReference type="RefSeq" id="WP_345479790.1">
    <property type="nucleotide sequence ID" value="NZ_BAABLP010000002.1"/>
</dbReference>
<evidence type="ECO:0000256" key="1">
    <source>
        <dbReference type="ARBA" id="ARBA00003670"/>
    </source>
</evidence>
<evidence type="ECO:0000256" key="4">
    <source>
        <dbReference type="ARBA" id="ARBA00022419"/>
    </source>
</evidence>
<sequence>MPEAAQPESIDVVGRFDAEQEIPERMRADVRLLGALLGQVLRESGSPGLFEDVERLRLATIHAYTDETDLAFSAAASIADELTVARADEVARAFTAYFHLVNLAEEHQRVRALREREGGASRNPADSVRSAYAQLSSELGEEAALERLQGMRFHPVFTAHPTEARRRAVSASIRRLADLLDEHDDPKGEPQRARIERSMLEEIDTLWRTAPLRAEKPSPVDEVRSIMAVFDETLYTAIPAVYRRIDDVLRGERSGDAAPLVHPFVRIGTWVGGDRDGNPFVTSGVTKQAAAIASEHILLGLERTAARVGRTLTLDATSTPPSDALLALWRRLRSADEEAAAEIAKRSPNEPHRRVLLLLSRRITATRTRDADLAYRDPEELLADLRVLQDSLVRANAPRQAYGHLQQFIWQVETFGFHLAELEVRQHSAVHAKVLGEIEAGGPLSEQAEEVLQVVRTIAQIQQRYGPRAAGRYIVSFTRSADDLAAVHRLARAAVGPDGTPPVLDVVPLFETFADLQAAPQILAEIVEHPEFAARLEATGRRLEVMLGYSDSSKDVGPVAATLALYEAQRRIATWAHEQDIVLTLFHGRGGALGRGGGPANSAILAQPPHSVDGRFKLTEQGEVIFARYGGTDIAMRHIDQVAAAVLLASAPSIETRNEEAATRFAEVAATMDATSRERFFSLVKAPGFAPWFATVTPMEEIGLLALGSRPARRGLSVESLEDLRAIPWVFSWTQARINLTGWFGLGSALEAVGDEALLQEAYRDWPLFRTMVDNVAMGLAKADQRIARHYLALGDREDLAGLVLEEMDRTRDWVLRITGGGELLTNKPVLQRAVKMRSPYVDALSLLQLRALRALREAPDGVPADPELQRLLLLSVSGVAAGLQNTG</sequence>
<dbReference type="PANTHER" id="PTHR30523:SF6">
    <property type="entry name" value="PHOSPHOENOLPYRUVATE CARBOXYLASE"/>
    <property type="match status" value="1"/>
</dbReference>
<dbReference type="PROSITE" id="PS00781">
    <property type="entry name" value="PEPCASE_1"/>
    <property type="match status" value="1"/>
</dbReference>
<keyword evidence="12" id="KW-1185">Reference proteome</keyword>
<evidence type="ECO:0000256" key="3">
    <source>
        <dbReference type="ARBA" id="ARBA00012305"/>
    </source>
</evidence>
<dbReference type="InterPro" id="IPR015813">
    <property type="entry name" value="Pyrv/PenolPyrv_kinase-like_dom"/>
</dbReference>
<dbReference type="InterPro" id="IPR018129">
    <property type="entry name" value="PEP_COase_Lys_AS"/>
</dbReference>
<evidence type="ECO:0000256" key="2">
    <source>
        <dbReference type="ARBA" id="ARBA00008346"/>
    </source>
</evidence>
<dbReference type="EMBL" id="BAABLP010000002">
    <property type="protein sequence ID" value="GAA4740126.1"/>
    <property type="molecule type" value="Genomic_DNA"/>
</dbReference>
<accession>A0ABP8YWL9</accession>
<keyword evidence="7 9" id="KW-0120">Carbon dioxide fixation</keyword>
<dbReference type="Gene3D" id="1.20.1440.90">
    <property type="entry name" value="Phosphoenolpyruvate/pyruvate domain"/>
    <property type="match status" value="1"/>
</dbReference>
<name>A0ABP8YWL9_9MICO</name>
<dbReference type="EC" id="4.1.1.31" evidence="3 9"/>
<dbReference type="PANTHER" id="PTHR30523">
    <property type="entry name" value="PHOSPHOENOLPYRUVATE CARBOXYLASE"/>
    <property type="match status" value="1"/>
</dbReference>
<evidence type="ECO:0000256" key="5">
    <source>
        <dbReference type="ARBA" id="ARBA00022842"/>
    </source>
</evidence>
<evidence type="ECO:0000256" key="7">
    <source>
        <dbReference type="ARBA" id="ARBA00023300"/>
    </source>
</evidence>
<dbReference type="Pfam" id="PF00311">
    <property type="entry name" value="PEPcase"/>
    <property type="match status" value="2"/>
</dbReference>
<dbReference type="PRINTS" id="PR00150">
    <property type="entry name" value="PEPCARBXLASE"/>
</dbReference>
<organism evidence="11 12">
    <name type="scientific">Amnibacterium soli</name>
    <dbReference type="NCBI Taxonomy" id="1282736"/>
    <lineage>
        <taxon>Bacteria</taxon>
        <taxon>Bacillati</taxon>
        <taxon>Actinomycetota</taxon>
        <taxon>Actinomycetes</taxon>
        <taxon>Micrococcales</taxon>
        <taxon>Microbacteriaceae</taxon>
        <taxon>Amnibacterium</taxon>
    </lineage>
</organism>
<gene>
    <name evidence="9" type="primary">ppc</name>
    <name evidence="11" type="ORF">GCM10025783_08810</name>
</gene>
<evidence type="ECO:0000313" key="11">
    <source>
        <dbReference type="EMBL" id="GAA4740126.1"/>
    </source>
</evidence>
<dbReference type="HAMAP" id="MF_00595">
    <property type="entry name" value="PEPcase_type1"/>
    <property type="match status" value="1"/>
</dbReference>
<dbReference type="InterPro" id="IPR022805">
    <property type="entry name" value="PEP_COase_bac/pln-type"/>
</dbReference>
<dbReference type="Proteomes" id="UP001500121">
    <property type="component" value="Unassembled WGS sequence"/>
</dbReference>
<evidence type="ECO:0000256" key="8">
    <source>
        <dbReference type="ARBA" id="ARBA00048995"/>
    </source>
</evidence>
<evidence type="ECO:0000313" key="12">
    <source>
        <dbReference type="Proteomes" id="UP001500121"/>
    </source>
</evidence>
<comment type="function">
    <text evidence="1 9">Forms oxaloacetate, a four-carbon dicarboxylic acid source for the tricarboxylic acid cycle.</text>
</comment>
<dbReference type="InterPro" id="IPR021135">
    <property type="entry name" value="PEP_COase"/>
</dbReference>
<keyword evidence="5 9" id="KW-0460">Magnesium</keyword>
<evidence type="ECO:0000256" key="6">
    <source>
        <dbReference type="ARBA" id="ARBA00023239"/>
    </source>
</evidence>
<comment type="similarity">
    <text evidence="2 9">Belongs to the PEPCase type 1 family.</text>
</comment>
<comment type="cofactor">
    <cofactor evidence="9">
        <name>Mg(2+)</name>
        <dbReference type="ChEBI" id="CHEBI:18420"/>
    </cofactor>
</comment>
<comment type="catalytic activity">
    <reaction evidence="8 9">
        <text>oxaloacetate + phosphate = phosphoenolpyruvate + hydrogencarbonate</text>
        <dbReference type="Rhea" id="RHEA:28370"/>
        <dbReference type="ChEBI" id="CHEBI:16452"/>
        <dbReference type="ChEBI" id="CHEBI:17544"/>
        <dbReference type="ChEBI" id="CHEBI:43474"/>
        <dbReference type="ChEBI" id="CHEBI:58702"/>
        <dbReference type="EC" id="4.1.1.31"/>
    </reaction>
</comment>
<comment type="subunit">
    <text evidence="9">Homotetramer.</text>
</comment>